<keyword evidence="3" id="KW-1185">Reference proteome</keyword>
<protein>
    <recommendedName>
        <fullName evidence="4">Cystatin domain-containing protein</fullName>
    </recommendedName>
</protein>
<feature type="signal peptide" evidence="1">
    <location>
        <begin position="1"/>
        <end position="16"/>
    </location>
</feature>
<evidence type="ECO:0008006" key="4">
    <source>
        <dbReference type="Google" id="ProtNLM"/>
    </source>
</evidence>
<dbReference type="Gene3D" id="2.40.50.780">
    <property type="match status" value="1"/>
</dbReference>
<evidence type="ECO:0000313" key="3">
    <source>
        <dbReference type="Proteomes" id="UP000024635"/>
    </source>
</evidence>
<evidence type="ECO:0000313" key="2">
    <source>
        <dbReference type="EMBL" id="EYC22416.1"/>
    </source>
</evidence>
<dbReference type="Proteomes" id="UP000024635">
    <property type="component" value="Unassembled WGS sequence"/>
</dbReference>
<sequence>MKTLVVILALCGLAYATNCPNLSEITKEDIDNVNTVALVTVSHAKGNVYKLNYAKYFDVTKTPPPTEYEHSRTLTIECGNKLEDFDYILGCKTETIDCKFARRYDKLTPEEKKLLKIEQ</sequence>
<dbReference type="InterPro" id="IPR049084">
    <property type="entry name" value="AceES-2"/>
</dbReference>
<proteinExistence type="predicted"/>
<keyword evidence="1" id="KW-0732">Signal</keyword>
<gene>
    <name evidence="2" type="primary">Acey_s0017.g3335</name>
    <name evidence="2" type="ORF">Y032_0017g3335</name>
</gene>
<organism evidence="2 3">
    <name type="scientific">Ancylostoma ceylanicum</name>
    <dbReference type="NCBI Taxonomy" id="53326"/>
    <lineage>
        <taxon>Eukaryota</taxon>
        <taxon>Metazoa</taxon>
        <taxon>Ecdysozoa</taxon>
        <taxon>Nematoda</taxon>
        <taxon>Chromadorea</taxon>
        <taxon>Rhabditida</taxon>
        <taxon>Rhabditina</taxon>
        <taxon>Rhabditomorpha</taxon>
        <taxon>Strongyloidea</taxon>
        <taxon>Ancylostomatidae</taxon>
        <taxon>Ancylostomatinae</taxon>
        <taxon>Ancylostoma</taxon>
    </lineage>
</organism>
<dbReference type="AlphaFoldDB" id="A0A016V580"/>
<feature type="chain" id="PRO_5001492990" description="Cystatin domain-containing protein" evidence="1">
    <location>
        <begin position="17"/>
        <end position="119"/>
    </location>
</feature>
<dbReference type="EMBL" id="JARK01001353">
    <property type="protein sequence ID" value="EYC22416.1"/>
    <property type="molecule type" value="Genomic_DNA"/>
</dbReference>
<comment type="caution">
    <text evidence="2">The sequence shown here is derived from an EMBL/GenBank/DDBJ whole genome shotgun (WGS) entry which is preliminary data.</text>
</comment>
<evidence type="ECO:0000256" key="1">
    <source>
        <dbReference type="SAM" id="SignalP"/>
    </source>
</evidence>
<name>A0A016V580_9BILA</name>
<dbReference type="Pfam" id="PF21556">
    <property type="entry name" value="AceES-2"/>
    <property type="match status" value="1"/>
</dbReference>
<reference evidence="3" key="1">
    <citation type="journal article" date="2015" name="Nat. Genet.">
        <title>The genome and transcriptome of the zoonotic hookworm Ancylostoma ceylanicum identify infection-specific gene families.</title>
        <authorList>
            <person name="Schwarz E.M."/>
            <person name="Hu Y."/>
            <person name="Antoshechkin I."/>
            <person name="Miller M.M."/>
            <person name="Sternberg P.W."/>
            <person name="Aroian R.V."/>
        </authorList>
    </citation>
    <scope>NUCLEOTIDE SEQUENCE</scope>
    <source>
        <strain evidence="3">HY135</strain>
    </source>
</reference>
<accession>A0A016V580</accession>